<evidence type="ECO:0000313" key="3">
    <source>
        <dbReference type="Proteomes" id="UP000054845"/>
    </source>
</evidence>
<protein>
    <submittedName>
        <fullName evidence="2">Uncharacterized protein</fullName>
    </submittedName>
</protein>
<dbReference type="EMBL" id="CCYA01000238">
    <property type="protein sequence ID" value="CEH13994.1"/>
    <property type="molecule type" value="Genomic_DNA"/>
</dbReference>
<name>A0A0N7L9J9_9BASI</name>
<evidence type="ECO:0000313" key="2">
    <source>
        <dbReference type="EMBL" id="CEH13994.1"/>
    </source>
</evidence>
<feature type="chain" id="PRO_5006015178" evidence="1">
    <location>
        <begin position="19"/>
        <end position="505"/>
    </location>
</feature>
<keyword evidence="3" id="KW-1185">Reference proteome</keyword>
<dbReference type="Proteomes" id="UP000054845">
    <property type="component" value="Unassembled WGS sequence"/>
</dbReference>
<feature type="signal peptide" evidence="1">
    <location>
        <begin position="1"/>
        <end position="18"/>
    </location>
</feature>
<dbReference type="AlphaFoldDB" id="A0A0N7L9J9"/>
<organism evidence="2 3">
    <name type="scientific">Ceraceosorus bombacis</name>
    <dbReference type="NCBI Taxonomy" id="401625"/>
    <lineage>
        <taxon>Eukaryota</taxon>
        <taxon>Fungi</taxon>
        <taxon>Dikarya</taxon>
        <taxon>Basidiomycota</taxon>
        <taxon>Ustilaginomycotina</taxon>
        <taxon>Exobasidiomycetes</taxon>
        <taxon>Ceraceosorales</taxon>
        <taxon>Ceraceosoraceae</taxon>
        <taxon>Ceraceosorus</taxon>
    </lineage>
</organism>
<evidence type="ECO:0000256" key="1">
    <source>
        <dbReference type="SAM" id="SignalP"/>
    </source>
</evidence>
<proteinExistence type="predicted"/>
<keyword evidence="1" id="KW-0732">Signal</keyword>
<accession>A0A0N7L9J9</accession>
<sequence>MLLPTITSAVCFALLSVALYHPYTQHLALHHTHHVAPSFPTNKPKCDLQPEPRHCIDVVVHQSSRLAYLICDADQGTGRWSPAESRWENQEGGSVWSWDYTKSGAKPTRLHLHDDSRKETAFHPVAIALADPHPADLANLHDSETTDPGTTVLLVSNRDEKLEKSGVGIYVHERASASLRLHSRIDAQDLASRSQGAGDSDTPNRLLTAATQWSPTLEPNVSQGADPAAGALRLPSFFFLPGQPARASRLQSNDLSSKPSFFKFAQSFFMDGPLKRGYSADIHFFAARTRTVDQVTSQPSAWQQGSAAPLLAGWDGGGESMARNSTNPHIYVASAESGTSGVTEWEEHWVRGIEAGIRESADPYGPAADKEKKVNRYVPSYVTLFEHRPTLPPTALSADRLGRLYLGESLDPPIVLRRWTSWLRSSRQDADARKKGIFLPKKYFSLPLFASDTSKHQHAWSPTLPTGVAVDQDLARVIITSTWDERGVAICDLPSWAERKTRSGP</sequence>
<dbReference type="OrthoDB" id="5307922at2759"/>
<reference evidence="2 3" key="1">
    <citation type="submission" date="2014-09" db="EMBL/GenBank/DDBJ databases">
        <authorList>
            <person name="Magalhaes I.L.F."/>
            <person name="Oliveira U."/>
            <person name="Santos F.R."/>
            <person name="Vidigal T.H.D.A."/>
            <person name="Brescovit A.D."/>
            <person name="Santos A.J."/>
        </authorList>
    </citation>
    <scope>NUCLEOTIDE SEQUENCE [LARGE SCALE GENOMIC DNA]</scope>
</reference>